<dbReference type="EMBL" id="ML986674">
    <property type="protein sequence ID" value="KAF2260698.1"/>
    <property type="molecule type" value="Genomic_DNA"/>
</dbReference>
<feature type="compositionally biased region" description="Basic and acidic residues" evidence="3">
    <location>
        <begin position="1"/>
        <end position="11"/>
    </location>
</feature>
<dbReference type="CDD" id="cd04301">
    <property type="entry name" value="NAT_SF"/>
    <property type="match status" value="1"/>
</dbReference>
<gene>
    <name evidence="5" type="ORF">CC78DRAFT_385763</name>
</gene>
<name>A0A9P4N0P3_9PLEO</name>
<evidence type="ECO:0000256" key="1">
    <source>
        <dbReference type="ARBA" id="ARBA00022679"/>
    </source>
</evidence>
<feature type="domain" description="N-acetyltransferase" evidence="4">
    <location>
        <begin position="122"/>
        <end position="262"/>
    </location>
</feature>
<dbReference type="GO" id="GO:0005737">
    <property type="term" value="C:cytoplasm"/>
    <property type="evidence" value="ECO:0007669"/>
    <property type="project" value="TreeGrafter"/>
</dbReference>
<dbReference type="OrthoDB" id="30840at2759"/>
<comment type="caution">
    <text evidence="5">The sequence shown here is derived from an EMBL/GenBank/DDBJ whole genome shotgun (WGS) entry which is preliminary data.</text>
</comment>
<dbReference type="Gene3D" id="3.40.630.30">
    <property type="match status" value="1"/>
</dbReference>
<keyword evidence="2" id="KW-0012">Acyltransferase</keyword>
<evidence type="ECO:0000259" key="4">
    <source>
        <dbReference type="PROSITE" id="PS51186"/>
    </source>
</evidence>
<sequence length="273" mass="30435">MPRDLESEKATLEGMPSLSREDAADAASPSSPNDYNPLPLYARPSIPIDDRFKKLVDLHPYSLLLSAEDLDDCDWLEHEAFDAIEAASREKLEYRLQLCGELCSGLFTSGYATSPGKVGETVRSRPFPSIDSHDSDRKKILLAHVICTKSSSPLVTDAAMSIPDNWRTTYALNPPVGHAEDGETLCLHSLAVHPRFQGRGLGRVLLLGWCQRMRDAGIGKRVAIICRDRLIPFYEKLGFDKAGPSACQYGGGGWWDMVLEFDDWNKQELDMEY</sequence>
<protein>
    <submittedName>
        <fullName evidence="5">Acetyltransferase</fullName>
    </submittedName>
</protein>
<dbReference type="InterPro" id="IPR000182">
    <property type="entry name" value="GNAT_dom"/>
</dbReference>
<dbReference type="PANTHER" id="PTHR10908:SF0">
    <property type="entry name" value="SEROTONIN N-ACETYLTRANSFERASE"/>
    <property type="match status" value="1"/>
</dbReference>
<dbReference type="InterPro" id="IPR051635">
    <property type="entry name" value="SNAT-like"/>
</dbReference>
<dbReference type="AlphaFoldDB" id="A0A9P4N0P3"/>
<dbReference type="SUPFAM" id="SSF55729">
    <property type="entry name" value="Acyl-CoA N-acyltransferases (Nat)"/>
    <property type="match status" value="1"/>
</dbReference>
<feature type="region of interest" description="Disordered" evidence="3">
    <location>
        <begin position="1"/>
        <end position="39"/>
    </location>
</feature>
<proteinExistence type="predicted"/>
<dbReference type="Pfam" id="PF00583">
    <property type="entry name" value="Acetyltransf_1"/>
    <property type="match status" value="1"/>
</dbReference>
<evidence type="ECO:0000256" key="2">
    <source>
        <dbReference type="ARBA" id="ARBA00023315"/>
    </source>
</evidence>
<evidence type="ECO:0000313" key="6">
    <source>
        <dbReference type="Proteomes" id="UP000800093"/>
    </source>
</evidence>
<evidence type="ECO:0000313" key="5">
    <source>
        <dbReference type="EMBL" id="KAF2260698.1"/>
    </source>
</evidence>
<dbReference type="PANTHER" id="PTHR10908">
    <property type="entry name" value="SEROTONIN N-ACETYLTRANSFERASE"/>
    <property type="match status" value="1"/>
</dbReference>
<keyword evidence="6" id="KW-1185">Reference proteome</keyword>
<accession>A0A9P4N0P3</accession>
<dbReference type="InterPro" id="IPR016181">
    <property type="entry name" value="Acyl_CoA_acyltransferase"/>
</dbReference>
<dbReference type="Proteomes" id="UP000800093">
    <property type="component" value="Unassembled WGS sequence"/>
</dbReference>
<dbReference type="GO" id="GO:0004059">
    <property type="term" value="F:aralkylamine N-acetyltransferase activity"/>
    <property type="evidence" value="ECO:0007669"/>
    <property type="project" value="TreeGrafter"/>
</dbReference>
<dbReference type="PROSITE" id="PS51186">
    <property type="entry name" value="GNAT"/>
    <property type="match status" value="1"/>
</dbReference>
<evidence type="ECO:0000256" key="3">
    <source>
        <dbReference type="SAM" id="MobiDB-lite"/>
    </source>
</evidence>
<keyword evidence="1" id="KW-0808">Transferase</keyword>
<reference evidence="6" key="1">
    <citation type="journal article" date="2020" name="Stud. Mycol.">
        <title>101 Dothideomycetes genomes: A test case for predicting lifestyles and emergence of pathogens.</title>
        <authorList>
            <person name="Haridas S."/>
            <person name="Albert R."/>
            <person name="Binder M."/>
            <person name="Bloem J."/>
            <person name="LaButti K."/>
            <person name="Salamov A."/>
            <person name="Andreopoulos B."/>
            <person name="Baker S."/>
            <person name="Barry K."/>
            <person name="Bills G."/>
            <person name="Bluhm B."/>
            <person name="Cannon C."/>
            <person name="Castanera R."/>
            <person name="Culley D."/>
            <person name="Daum C."/>
            <person name="Ezra D."/>
            <person name="Gonzalez J."/>
            <person name="Henrissat B."/>
            <person name="Kuo A."/>
            <person name="Liang C."/>
            <person name="Lipzen A."/>
            <person name="Lutzoni F."/>
            <person name="Magnuson J."/>
            <person name="Mondo S."/>
            <person name="Nolan M."/>
            <person name="Ohm R."/>
            <person name="Pangilinan J."/>
            <person name="Park H.-J."/>
            <person name="Ramirez L."/>
            <person name="Alfaro M."/>
            <person name="Sun H."/>
            <person name="Tritt A."/>
            <person name="Yoshinaga Y."/>
            <person name="Zwiers L.-H."/>
            <person name="Turgeon B."/>
            <person name="Goodwin S."/>
            <person name="Spatafora J."/>
            <person name="Crous P."/>
            <person name="Grigoriev I."/>
        </authorList>
    </citation>
    <scope>NUCLEOTIDE SEQUENCE [LARGE SCALE GENOMIC DNA]</scope>
    <source>
        <strain evidence="6">CBS 304.66</strain>
    </source>
</reference>
<organism evidence="5 6">
    <name type="scientific">Lojkania enalia</name>
    <dbReference type="NCBI Taxonomy" id="147567"/>
    <lineage>
        <taxon>Eukaryota</taxon>
        <taxon>Fungi</taxon>
        <taxon>Dikarya</taxon>
        <taxon>Ascomycota</taxon>
        <taxon>Pezizomycotina</taxon>
        <taxon>Dothideomycetes</taxon>
        <taxon>Pleosporomycetidae</taxon>
        <taxon>Pleosporales</taxon>
        <taxon>Pleosporales incertae sedis</taxon>
        <taxon>Lojkania</taxon>
    </lineage>
</organism>